<name>A0A5E4R865_9NEOP</name>
<dbReference type="Gene3D" id="3.80.10.10">
    <property type="entry name" value="Ribonuclease Inhibitor"/>
    <property type="match status" value="1"/>
</dbReference>
<accession>A0A5E4R865</accession>
<reference evidence="2 3" key="1">
    <citation type="submission" date="2017-07" db="EMBL/GenBank/DDBJ databases">
        <authorList>
            <person name="Talla V."/>
            <person name="Backstrom N."/>
        </authorList>
    </citation>
    <scope>NUCLEOTIDE SEQUENCE [LARGE SCALE GENOMIC DNA]</scope>
</reference>
<feature type="compositionally biased region" description="Polar residues" evidence="1">
    <location>
        <begin position="46"/>
        <end position="55"/>
    </location>
</feature>
<dbReference type="AlphaFoldDB" id="A0A5E4R865"/>
<dbReference type="SUPFAM" id="SSF52058">
    <property type="entry name" value="L domain-like"/>
    <property type="match status" value="1"/>
</dbReference>
<evidence type="ECO:0000313" key="3">
    <source>
        <dbReference type="Proteomes" id="UP000324832"/>
    </source>
</evidence>
<feature type="non-terminal residue" evidence="2">
    <location>
        <position position="1"/>
    </location>
</feature>
<proteinExistence type="predicted"/>
<evidence type="ECO:0000313" key="2">
    <source>
        <dbReference type="EMBL" id="VVD05359.1"/>
    </source>
</evidence>
<keyword evidence="3" id="KW-1185">Reference proteome</keyword>
<sequence length="73" mass="7860">DNRLEELPSDLFTLPSLASLDVSNNKLRALPCSMWSAPVLRDLNKSASRSPSIDNSEPIDNVPVIGNRAGNAV</sequence>
<dbReference type="EMBL" id="FZQP02006963">
    <property type="protein sequence ID" value="VVD05359.1"/>
    <property type="molecule type" value="Genomic_DNA"/>
</dbReference>
<organism evidence="2 3">
    <name type="scientific">Leptidea sinapis</name>
    <dbReference type="NCBI Taxonomy" id="189913"/>
    <lineage>
        <taxon>Eukaryota</taxon>
        <taxon>Metazoa</taxon>
        <taxon>Ecdysozoa</taxon>
        <taxon>Arthropoda</taxon>
        <taxon>Hexapoda</taxon>
        <taxon>Insecta</taxon>
        <taxon>Pterygota</taxon>
        <taxon>Neoptera</taxon>
        <taxon>Endopterygota</taxon>
        <taxon>Lepidoptera</taxon>
        <taxon>Glossata</taxon>
        <taxon>Ditrysia</taxon>
        <taxon>Papilionoidea</taxon>
        <taxon>Pieridae</taxon>
        <taxon>Dismorphiinae</taxon>
        <taxon>Leptidea</taxon>
    </lineage>
</organism>
<evidence type="ECO:0000256" key="1">
    <source>
        <dbReference type="SAM" id="MobiDB-lite"/>
    </source>
</evidence>
<gene>
    <name evidence="2" type="ORF">LSINAPIS_LOCUS14916</name>
</gene>
<dbReference type="Proteomes" id="UP000324832">
    <property type="component" value="Unassembled WGS sequence"/>
</dbReference>
<protein>
    <submittedName>
        <fullName evidence="2">Uncharacterized protein</fullName>
    </submittedName>
</protein>
<dbReference type="InterPro" id="IPR032675">
    <property type="entry name" value="LRR_dom_sf"/>
</dbReference>
<feature type="region of interest" description="Disordered" evidence="1">
    <location>
        <begin position="46"/>
        <end position="73"/>
    </location>
</feature>